<protein>
    <submittedName>
        <fullName evidence="1">Uncharacterized protein</fullName>
    </submittedName>
</protein>
<sequence>MWGPVSESGGLCITPTVKLSAPCGITWNYRRHKIKKVMLYIHKSYKTLYFWSFSSHFRADIEKKKMTRGTKESFINTEITLYKDM</sequence>
<dbReference type="AlphaFoldDB" id="A0A8T2JTU3"/>
<gene>
    <name evidence="1" type="ORF">GDO86_010643</name>
</gene>
<dbReference type="EMBL" id="JAACNH010000004">
    <property type="protein sequence ID" value="KAG8445921.1"/>
    <property type="molecule type" value="Genomic_DNA"/>
</dbReference>
<reference evidence="1" key="1">
    <citation type="thesis" date="2020" institute="ProQuest LLC" country="789 East Eisenhower Parkway, Ann Arbor, MI, USA">
        <title>Comparative Genomics and Chromosome Evolution.</title>
        <authorList>
            <person name="Mudd A.B."/>
        </authorList>
    </citation>
    <scope>NUCLEOTIDE SEQUENCE</scope>
    <source>
        <strain evidence="1">Female2</strain>
        <tissue evidence="1">Blood</tissue>
    </source>
</reference>
<accession>A0A8T2JTU3</accession>
<keyword evidence="2" id="KW-1185">Reference proteome</keyword>
<evidence type="ECO:0000313" key="1">
    <source>
        <dbReference type="EMBL" id="KAG8445921.1"/>
    </source>
</evidence>
<comment type="caution">
    <text evidence="1">The sequence shown here is derived from an EMBL/GenBank/DDBJ whole genome shotgun (WGS) entry which is preliminary data.</text>
</comment>
<evidence type="ECO:0000313" key="2">
    <source>
        <dbReference type="Proteomes" id="UP000812440"/>
    </source>
</evidence>
<name>A0A8T2JTU3_9PIPI</name>
<dbReference type="Proteomes" id="UP000812440">
    <property type="component" value="Chromosome 5"/>
</dbReference>
<organism evidence="1 2">
    <name type="scientific">Hymenochirus boettgeri</name>
    <name type="common">Congo dwarf clawed frog</name>
    <dbReference type="NCBI Taxonomy" id="247094"/>
    <lineage>
        <taxon>Eukaryota</taxon>
        <taxon>Metazoa</taxon>
        <taxon>Chordata</taxon>
        <taxon>Craniata</taxon>
        <taxon>Vertebrata</taxon>
        <taxon>Euteleostomi</taxon>
        <taxon>Amphibia</taxon>
        <taxon>Batrachia</taxon>
        <taxon>Anura</taxon>
        <taxon>Pipoidea</taxon>
        <taxon>Pipidae</taxon>
        <taxon>Pipinae</taxon>
        <taxon>Hymenochirus</taxon>
    </lineage>
</organism>
<proteinExistence type="predicted"/>